<accession>A0A9Q0TU52</accession>
<dbReference type="AlphaFoldDB" id="A0A9Q0TU52"/>
<keyword evidence="2" id="KW-1185">Reference proteome</keyword>
<evidence type="ECO:0000313" key="2">
    <source>
        <dbReference type="Proteomes" id="UP001151532"/>
    </source>
</evidence>
<comment type="caution">
    <text evidence="1">The sequence shown here is derived from an EMBL/GenBank/DDBJ whole genome shotgun (WGS) entry which is preliminary data.</text>
</comment>
<proteinExistence type="predicted"/>
<dbReference type="Proteomes" id="UP001151532">
    <property type="component" value="Chromosome 10"/>
</dbReference>
<name>A0A9Q0TU52_SALPP</name>
<sequence>MFSPAHKIQDPYFYILHLNNIASTATTAPTHLTIHKNVTSFIVLNSFLCTLETQPNNIQGTLAEINVSGNLRWPRIRTLPKNKYKFQHCKLNLKLVDVDANPFQSEVASI</sequence>
<gene>
    <name evidence="1" type="ORF">OIU79_005880</name>
</gene>
<organism evidence="1 2">
    <name type="scientific">Salix purpurea</name>
    <name type="common">Purple osier willow</name>
    <dbReference type="NCBI Taxonomy" id="77065"/>
    <lineage>
        <taxon>Eukaryota</taxon>
        <taxon>Viridiplantae</taxon>
        <taxon>Streptophyta</taxon>
        <taxon>Embryophyta</taxon>
        <taxon>Tracheophyta</taxon>
        <taxon>Spermatophyta</taxon>
        <taxon>Magnoliopsida</taxon>
        <taxon>eudicotyledons</taxon>
        <taxon>Gunneridae</taxon>
        <taxon>Pentapetalae</taxon>
        <taxon>rosids</taxon>
        <taxon>fabids</taxon>
        <taxon>Malpighiales</taxon>
        <taxon>Salicaceae</taxon>
        <taxon>Saliceae</taxon>
        <taxon>Salix</taxon>
    </lineage>
</organism>
<evidence type="ECO:0000313" key="1">
    <source>
        <dbReference type="EMBL" id="KAJ6717829.1"/>
    </source>
</evidence>
<reference evidence="1" key="2">
    <citation type="journal article" date="2023" name="Int. J. Mol. Sci.">
        <title>De Novo Assembly and Annotation of 11 Diverse Shrub Willow (Salix) Genomes Reveals Novel Gene Organization in Sex-Linked Regions.</title>
        <authorList>
            <person name="Hyden B."/>
            <person name="Feng K."/>
            <person name="Yates T.B."/>
            <person name="Jawdy S."/>
            <person name="Cereghino C."/>
            <person name="Smart L.B."/>
            <person name="Muchero W."/>
        </authorList>
    </citation>
    <scope>NUCLEOTIDE SEQUENCE</scope>
    <source>
        <tissue evidence="1">Shoot tip</tissue>
    </source>
</reference>
<reference evidence="1" key="1">
    <citation type="submission" date="2022-11" db="EMBL/GenBank/DDBJ databases">
        <authorList>
            <person name="Hyden B.L."/>
            <person name="Feng K."/>
            <person name="Yates T."/>
            <person name="Jawdy S."/>
            <person name="Smart L.B."/>
            <person name="Muchero W."/>
        </authorList>
    </citation>
    <scope>NUCLEOTIDE SEQUENCE</scope>
    <source>
        <tissue evidence="1">Shoot tip</tissue>
    </source>
</reference>
<dbReference type="EMBL" id="JAPFFK010000014">
    <property type="protein sequence ID" value="KAJ6717829.1"/>
    <property type="molecule type" value="Genomic_DNA"/>
</dbReference>
<protein>
    <submittedName>
        <fullName evidence="1">Uncharacterized protein</fullName>
    </submittedName>
</protein>